<dbReference type="AlphaFoldDB" id="A0A426YCL9"/>
<feature type="region of interest" description="Disordered" evidence="1">
    <location>
        <begin position="225"/>
        <end position="313"/>
    </location>
</feature>
<reference evidence="2 3" key="1">
    <citation type="journal article" date="2014" name="Agronomy (Basel)">
        <title>A Draft Genome Sequence for Ensete ventricosum, the Drought-Tolerant Tree Against Hunger.</title>
        <authorList>
            <person name="Harrison J."/>
            <person name="Moore K.A."/>
            <person name="Paszkiewicz K."/>
            <person name="Jones T."/>
            <person name="Grant M."/>
            <person name="Ambacheew D."/>
            <person name="Muzemil S."/>
            <person name="Studholme D.J."/>
        </authorList>
    </citation>
    <scope>NUCLEOTIDE SEQUENCE [LARGE SCALE GENOMIC DNA]</scope>
</reference>
<evidence type="ECO:0000313" key="2">
    <source>
        <dbReference type="EMBL" id="RRT49457.1"/>
    </source>
</evidence>
<protein>
    <submittedName>
        <fullName evidence="2">Uncharacterized protein</fullName>
    </submittedName>
</protein>
<gene>
    <name evidence="2" type="ORF">B296_00038066</name>
</gene>
<feature type="compositionally biased region" description="Low complexity" evidence="1">
    <location>
        <begin position="304"/>
        <end position="313"/>
    </location>
</feature>
<feature type="compositionally biased region" description="Basic and acidic residues" evidence="1">
    <location>
        <begin position="289"/>
        <end position="303"/>
    </location>
</feature>
<evidence type="ECO:0000256" key="1">
    <source>
        <dbReference type="SAM" id="MobiDB-lite"/>
    </source>
</evidence>
<accession>A0A426YCL9</accession>
<dbReference type="EMBL" id="AMZH03013336">
    <property type="protein sequence ID" value="RRT49457.1"/>
    <property type="molecule type" value="Genomic_DNA"/>
</dbReference>
<organism evidence="2 3">
    <name type="scientific">Ensete ventricosum</name>
    <name type="common">Abyssinian banana</name>
    <name type="synonym">Musa ensete</name>
    <dbReference type="NCBI Taxonomy" id="4639"/>
    <lineage>
        <taxon>Eukaryota</taxon>
        <taxon>Viridiplantae</taxon>
        <taxon>Streptophyta</taxon>
        <taxon>Embryophyta</taxon>
        <taxon>Tracheophyta</taxon>
        <taxon>Spermatophyta</taxon>
        <taxon>Magnoliopsida</taxon>
        <taxon>Liliopsida</taxon>
        <taxon>Zingiberales</taxon>
        <taxon>Musaceae</taxon>
        <taxon>Ensete</taxon>
    </lineage>
</organism>
<proteinExistence type="predicted"/>
<dbReference type="Proteomes" id="UP000287651">
    <property type="component" value="Unassembled WGS sequence"/>
</dbReference>
<comment type="caution">
    <text evidence="2">The sequence shown here is derived from an EMBL/GenBank/DDBJ whole genome shotgun (WGS) entry which is preliminary data.</text>
</comment>
<feature type="compositionally biased region" description="Low complexity" evidence="1">
    <location>
        <begin position="251"/>
        <end position="268"/>
    </location>
</feature>
<evidence type="ECO:0000313" key="3">
    <source>
        <dbReference type="Proteomes" id="UP000287651"/>
    </source>
</evidence>
<sequence length="313" mass="32154">MICRVESSPSTSSTLTGMFGKTISSSSTSPAPATTASASSSPVLPLSSFAPISTSNPNHATAICCFSPLGSLLAGGVSDTAAIRASAAAKYPARKISSVSSRWRAGHVNVYRTCSHPRSAGPAVTCLELGHEFRYFRCPASDSSRDWLSSTRHVAGRVSYLEDVQENARDDVAYPSPAVTIGASVVGPVPVGGIGTGLRAGHDNGTLDPGAPRFFLHSHKEIMGGCASKPTTTEGQAPEAPPAKGSAPTDATVTATAEVVAESNGTTGESEEETSSKVKPEEAEPAVEVGEHNAEEKEEKSAEEVATATAQQP</sequence>
<name>A0A426YCL9_ENSVE</name>